<protein>
    <submittedName>
        <fullName evidence="5">Phosphatase PAP2/dual specificity phosphatase family protein</fullName>
    </submittedName>
</protein>
<name>A0AAJ4TGZ0_PRORE</name>
<dbReference type="Proteomes" id="UP000682358">
    <property type="component" value="Chromosome"/>
</dbReference>
<reference evidence="5" key="1">
    <citation type="submission" date="2021-06" db="EMBL/GenBank/DDBJ databases">
        <title>Emergence of genetically related NDM-1-producing Providencia rettgeri strains in Argentina.</title>
        <authorList>
            <person name="Pasteran F."/>
            <person name="Meo A."/>
            <person name="Gomez S."/>
            <person name="Derdoy L."/>
            <person name="Albronoz E."/>
            <person name="Faccone D."/>
            <person name="Guerriero L."/>
            <person name="Archuby D."/>
            <person name="Tarzia A."/>
            <person name="Lopez M."/>
            <person name="Corso A."/>
        </authorList>
    </citation>
    <scope>NUCLEOTIDE SEQUENCE</scope>
    <source>
        <strain evidence="5">PreM15628</strain>
    </source>
</reference>
<keyword evidence="2" id="KW-0904">Protein phosphatase</keyword>
<dbReference type="InterPro" id="IPR016130">
    <property type="entry name" value="Tyr_Pase_AS"/>
</dbReference>
<feature type="transmembrane region" description="Helical" evidence="3">
    <location>
        <begin position="254"/>
        <end position="272"/>
    </location>
</feature>
<dbReference type="SMART" id="SM00195">
    <property type="entry name" value="DSPc"/>
    <property type="match status" value="1"/>
</dbReference>
<accession>A0AAJ4TGZ0</accession>
<dbReference type="EMBL" id="CP076405">
    <property type="protein sequence ID" value="QWQ19112.2"/>
    <property type="molecule type" value="Genomic_DNA"/>
</dbReference>
<keyword evidence="3" id="KW-0472">Membrane</keyword>
<evidence type="ECO:0000256" key="3">
    <source>
        <dbReference type="SAM" id="Phobius"/>
    </source>
</evidence>
<feature type="transmembrane region" description="Helical" evidence="3">
    <location>
        <begin position="21"/>
        <end position="42"/>
    </location>
</feature>
<dbReference type="InterPro" id="IPR000387">
    <property type="entry name" value="Tyr_Pase_dom"/>
</dbReference>
<dbReference type="PANTHER" id="PTHR47216:SF4">
    <property type="entry name" value="OS01G0859400 PROTEIN"/>
    <property type="match status" value="1"/>
</dbReference>
<dbReference type="CDD" id="cd14527">
    <property type="entry name" value="DSP_bac"/>
    <property type="match status" value="1"/>
</dbReference>
<dbReference type="PROSITE" id="PS50056">
    <property type="entry name" value="TYR_PHOSPHATASE_2"/>
    <property type="match status" value="1"/>
</dbReference>
<dbReference type="InterPro" id="IPR020422">
    <property type="entry name" value="TYR_PHOSPHATASE_DUAL_dom"/>
</dbReference>
<feature type="transmembrane region" description="Helical" evidence="3">
    <location>
        <begin position="135"/>
        <end position="156"/>
    </location>
</feature>
<feature type="transmembrane region" description="Helical" evidence="3">
    <location>
        <begin position="62"/>
        <end position="83"/>
    </location>
</feature>
<keyword evidence="3" id="KW-1133">Transmembrane helix</keyword>
<keyword evidence="3" id="KW-0812">Transmembrane</keyword>
<dbReference type="AlphaFoldDB" id="A0AAJ4TGZ0"/>
<proteinExistence type="predicted"/>
<dbReference type="Gene3D" id="3.90.190.10">
    <property type="entry name" value="Protein tyrosine phosphatase superfamily"/>
    <property type="match status" value="1"/>
</dbReference>
<organism evidence="5 6">
    <name type="scientific">Providencia rettgeri</name>
    <dbReference type="NCBI Taxonomy" id="587"/>
    <lineage>
        <taxon>Bacteria</taxon>
        <taxon>Pseudomonadati</taxon>
        <taxon>Pseudomonadota</taxon>
        <taxon>Gammaproteobacteria</taxon>
        <taxon>Enterobacterales</taxon>
        <taxon>Morganellaceae</taxon>
        <taxon>Providencia</taxon>
    </lineage>
</organism>
<dbReference type="SUPFAM" id="SSF52799">
    <property type="entry name" value="(Phosphotyrosine protein) phosphatases II"/>
    <property type="match status" value="1"/>
</dbReference>
<feature type="transmembrane region" description="Helical" evidence="3">
    <location>
        <begin position="168"/>
        <end position="186"/>
    </location>
</feature>
<feature type="domain" description="Tyrosine specific protein phosphatases" evidence="4">
    <location>
        <begin position="363"/>
        <end position="431"/>
    </location>
</feature>
<feature type="transmembrane region" description="Helical" evidence="3">
    <location>
        <begin position="95"/>
        <end position="115"/>
    </location>
</feature>
<dbReference type="PANTHER" id="PTHR47216">
    <property type="match status" value="1"/>
</dbReference>
<evidence type="ECO:0000313" key="6">
    <source>
        <dbReference type="Proteomes" id="UP000682358"/>
    </source>
</evidence>
<dbReference type="Pfam" id="PF00782">
    <property type="entry name" value="DSPc"/>
    <property type="match status" value="1"/>
</dbReference>
<dbReference type="PROSITE" id="PS00383">
    <property type="entry name" value="TYR_PHOSPHATASE_1"/>
    <property type="match status" value="1"/>
</dbReference>
<evidence type="ECO:0000256" key="2">
    <source>
        <dbReference type="ARBA" id="ARBA00022912"/>
    </source>
</evidence>
<dbReference type="InterPro" id="IPR029021">
    <property type="entry name" value="Prot-tyrosine_phosphatase-like"/>
</dbReference>
<evidence type="ECO:0000259" key="4">
    <source>
        <dbReference type="PROSITE" id="PS50056"/>
    </source>
</evidence>
<dbReference type="GO" id="GO:0004721">
    <property type="term" value="F:phosphoprotein phosphatase activity"/>
    <property type="evidence" value="ECO:0007669"/>
    <property type="project" value="UniProtKB-KW"/>
</dbReference>
<evidence type="ECO:0000313" key="5">
    <source>
        <dbReference type="EMBL" id="QWQ19112.2"/>
    </source>
</evidence>
<gene>
    <name evidence="5" type="ORF">KOF27_10605</name>
</gene>
<feature type="transmembrane region" description="Helical" evidence="3">
    <location>
        <begin position="192"/>
        <end position="208"/>
    </location>
</feature>
<dbReference type="CDD" id="cd03386">
    <property type="entry name" value="PAP2_Aur1_like"/>
    <property type="match status" value="1"/>
</dbReference>
<evidence type="ECO:0000256" key="1">
    <source>
        <dbReference type="ARBA" id="ARBA00022801"/>
    </source>
</evidence>
<sequence length="471" mass="54241">MITATSEPQQVVPRRKIILSGLLWLVFLAPFFFLTYGQVNTYTATLDQVPSLVFSWETHIPFLPWTIIPYWSIDLFYGLSLFICTTRKEQTIHGLRLITASLVACIGFLLFPLKFSFPRPSTDGLFGWMFNNLELFDLPFNQAPSLHIILLWILWLRFRAHTPTKWRWLLHSWSVLILISVLTTWQHHFIDVITGFVVGLLISYLLPIQTHWQWHYTGSPRSFKMSKNYGTSSLACFILAFTFQGFAWLLLWPAIALFFITLGYLGAGASVFQKTPEGNISPSAAILLLPYRLIAWGTYHYFAKHCAQPSIVSKHIVLGGRPLYALQTQAVLDMTCEWPRNSYSKGLKYCSQPQIDLLPLSAEDIEKSVHTMDELVKHGAVYIHCKLGYSRSATVAVAWLVHHGDAKNIERAVVLVEQTRPQVILNTATIEQLNYWYTHYHLNRVKKWIHWWINNKVKSSLFWLIVGVISL</sequence>
<keyword evidence="1" id="KW-0378">Hydrolase</keyword>
<dbReference type="InterPro" id="IPR000340">
    <property type="entry name" value="Dual-sp_phosphatase_cat-dom"/>
</dbReference>
<feature type="transmembrane region" description="Helical" evidence="3">
    <location>
        <begin position="229"/>
        <end position="248"/>
    </location>
</feature>